<evidence type="ECO:0000256" key="1">
    <source>
        <dbReference type="SAM" id="MobiDB-lite"/>
    </source>
</evidence>
<accession>A0A811BLZ0</accession>
<evidence type="ECO:0000313" key="4">
    <source>
        <dbReference type="Proteomes" id="UP001253637"/>
    </source>
</evidence>
<evidence type="ECO:0000313" key="3">
    <source>
        <dbReference type="EMBL" id="BCU02773.1"/>
    </source>
</evidence>
<dbReference type="Pfam" id="PF21722">
    <property type="entry name" value="Gly_rich_2"/>
    <property type="match status" value="1"/>
</dbReference>
<sequence length="428" mass="43166">MAKQNQSPGRLFVLATLTALLCCAAPTVDGHRYSVLIGWSQTWSLPANATNVAVTLWGGGGGAASTESCGAGGGSGAAILARPAGDARWGVDTAQVQWTLTVGEGGAPLATPNLGGLAGDGGSTTMVAAAPNGTELFRATAYGGGGAYALFSNNKRGCKGGAGGGSASAAVGTEPGAGNPKGAADNNHLAAATEGALVGDVKAGGAGAGYGYKYNVDSQPFTAGAPWTSPGRQWLGGPGMHVEFGCTGWGGAAGFNGDGGNDQYGVTVPPPFASGSGGGSAHVCRSGRAFQDSRGAGGGVLIEYTHPVSPVVALRSSASGKYLTAHSYSGVSANAATVQAWERWSAVRLDDGRYAFRSWQNKYLKANPTDSVEASAAVASTWEQFEVVLKGTDRWSLKNHYGKYVVAAADGFVLSATDADHFWQIVYL</sequence>
<evidence type="ECO:0000259" key="2">
    <source>
        <dbReference type="Pfam" id="PF21722"/>
    </source>
</evidence>
<protein>
    <submittedName>
        <fullName evidence="3">Fascin-like protein</fullName>
    </submittedName>
</protein>
<feature type="domain" description="Glycine-rich" evidence="2">
    <location>
        <begin position="41"/>
        <end position="304"/>
    </location>
</feature>
<dbReference type="InterPro" id="IPR049304">
    <property type="entry name" value="Gly_rich_dom"/>
</dbReference>
<feature type="region of interest" description="Disordered" evidence="1">
    <location>
        <begin position="162"/>
        <end position="181"/>
    </location>
</feature>
<dbReference type="CDD" id="cd00257">
    <property type="entry name" value="beta-trefoil_FSCN-like"/>
    <property type="match status" value="1"/>
</dbReference>
<dbReference type="SUPFAM" id="SSF50405">
    <property type="entry name" value="Actin-crosslinking proteins"/>
    <property type="match status" value="1"/>
</dbReference>
<dbReference type="InterPro" id="IPR008999">
    <property type="entry name" value="Actin-crosslinking"/>
</dbReference>
<organism evidence="3 4">
    <name type="scientific">Pandoravirus japonicus</name>
    <dbReference type="NCBI Taxonomy" id="2823154"/>
    <lineage>
        <taxon>Viruses</taxon>
        <taxon>Pandoravirus</taxon>
    </lineage>
</organism>
<dbReference type="Proteomes" id="UP001253637">
    <property type="component" value="Segment"/>
</dbReference>
<dbReference type="EMBL" id="LC625835">
    <property type="protein sequence ID" value="BCU02773.1"/>
    <property type="molecule type" value="Genomic_DNA"/>
</dbReference>
<name>A0A811BLZ0_9VIRU</name>
<proteinExistence type="predicted"/>
<dbReference type="Gene3D" id="2.80.10.50">
    <property type="match status" value="1"/>
</dbReference>
<reference evidence="3" key="1">
    <citation type="submission" date="2021-04" db="EMBL/GenBank/DDBJ databases">
        <title>Draft Genome Sequence of Pandoravirus japonicus, Isolated from the Sabaishi River of Niigata, Japan.</title>
        <authorList>
            <person name="Hosokawa N."/>
            <person name="Takahashi H."/>
            <person name="Aoki K."/>
            <person name="Takemura M."/>
        </authorList>
    </citation>
    <scope>NUCLEOTIDE SEQUENCE</scope>
</reference>